<dbReference type="SUPFAM" id="SSF52047">
    <property type="entry name" value="RNI-like"/>
    <property type="match status" value="1"/>
</dbReference>
<dbReference type="InterPro" id="IPR032675">
    <property type="entry name" value="LRR_dom_sf"/>
</dbReference>
<feature type="region of interest" description="Disordered" evidence="4">
    <location>
        <begin position="423"/>
        <end position="451"/>
    </location>
</feature>
<dbReference type="SMART" id="SM00368">
    <property type="entry name" value="LRR_RI"/>
    <property type="match status" value="8"/>
</dbReference>
<comment type="caution">
    <text evidence="5">The sequence shown here is derived from an EMBL/GenBank/DDBJ whole genome shotgun (WGS) entry which is preliminary data.</text>
</comment>
<reference evidence="5" key="1">
    <citation type="journal article" date="2022" name="bioRxiv">
        <title>Genomics of Preaxostyla Flagellates Illuminates Evolutionary Transitions and the Path Towards Mitochondrial Loss.</title>
        <authorList>
            <person name="Novak L.V.F."/>
            <person name="Treitli S.C."/>
            <person name="Pyrih J."/>
            <person name="Halakuc P."/>
            <person name="Pipaliya S.V."/>
            <person name="Vacek V."/>
            <person name="Brzon O."/>
            <person name="Soukal P."/>
            <person name="Eme L."/>
            <person name="Dacks J.B."/>
            <person name="Karnkowska A."/>
            <person name="Elias M."/>
            <person name="Hampl V."/>
        </authorList>
    </citation>
    <scope>NUCLEOTIDE SEQUENCE</scope>
    <source>
        <strain evidence="5">RCP-MX</strain>
    </source>
</reference>
<evidence type="ECO:0000256" key="1">
    <source>
        <dbReference type="ARBA" id="ARBA00022468"/>
    </source>
</evidence>
<evidence type="ECO:0000256" key="4">
    <source>
        <dbReference type="SAM" id="MobiDB-lite"/>
    </source>
</evidence>
<name>A0ABQ8UQ15_9EUKA</name>
<dbReference type="Proteomes" id="UP001141327">
    <property type="component" value="Unassembled WGS sequence"/>
</dbReference>
<keyword evidence="1" id="KW-0343">GTPase activation</keyword>
<dbReference type="EMBL" id="JAPMOS010000008">
    <property type="protein sequence ID" value="KAJ4461246.1"/>
    <property type="molecule type" value="Genomic_DNA"/>
</dbReference>
<dbReference type="PANTHER" id="PTHR24113">
    <property type="entry name" value="RAN GTPASE-ACTIVATING PROTEIN 1"/>
    <property type="match status" value="1"/>
</dbReference>
<dbReference type="Pfam" id="PF13516">
    <property type="entry name" value="LRR_6"/>
    <property type="match status" value="6"/>
</dbReference>
<organism evidence="5 6">
    <name type="scientific">Paratrimastix pyriformis</name>
    <dbReference type="NCBI Taxonomy" id="342808"/>
    <lineage>
        <taxon>Eukaryota</taxon>
        <taxon>Metamonada</taxon>
        <taxon>Preaxostyla</taxon>
        <taxon>Paratrimastigidae</taxon>
        <taxon>Paratrimastix</taxon>
    </lineage>
</organism>
<proteinExistence type="predicted"/>
<keyword evidence="2" id="KW-0433">Leucine-rich repeat</keyword>
<gene>
    <name evidence="5" type="ORF">PAPYR_2277</name>
</gene>
<protein>
    <submittedName>
        <fullName evidence="5">Uncharacterized protein</fullName>
    </submittedName>
</protein>
<evidence type="ECO:0000256" key="3">
    <source>
        <dbReference type="ARBA" id="ARBA00022737"/>
    </source>
</evidence>
<dbReference type="InterPro" id="IPR001611">
    <property type="entry name" value="Leu-rich_rpt"/>
</dbReference>
<keyword evidence="3" id="KW-0677">Repeat</keyword>
<dbReference type="PANTHER" id="PTHR24113:SF12">
    <property type="entry name" value="RAN GTPASE-ACTIVATING PROTEIN 1"/>
    <property type="match status" value="1"/>
</dbReference>
<keyword evidence="6" id="KW-1185">Reference proteome</keyword>
<dbReference type="Gene3D" id="3.80.10.10">
    <property type="entry name" value="Ribonuclease Inhibitor"/>
    <property type="match status" value="2"/>
</dbReference>
<evidence type="ECO:0000313" key="6">
    <source>
        <dbReference type="Proteomes" id="UP001141327"/>
    </source>
</evidence>
<evidence type="ECO:0000313" key="5">
    <source>
        <dbReference type="EMBL" id="KAJ4461246.1"/>
    </source>
</evidence>
<sequence length="580" mass="60247">MNEPPPGPVTPRNTCVDAYVLKCTELGTEPVVEFIVALSDQYYDQCVLTDRKKPLGDKDATCMAAALAAGCSIAGLNLQGNEITETGAIDLAAGISANAALTHLSLAANKIGLGGARALANMLREAGVKGAPLAMLNISGNGIGNEGASALLQALYDNRTLRVLDMQRNGITCEGAIAIAAPLKVNSTLQELNLRFNQIADTGATALGEVLQVTKCLQSLDLGGNRVGDQGCTSLAGGLAANRTLVKLNLRSNRIGDAGAAALARALPTCALQEIYVGGNPIREPGCAGLATAWGASPSLVSVDMQGIPVGRTAAPAVAAALRANQTVRRLVLDLAEVEPARSVVDALRGNTSITELVFPEGLPQDLVNAIKATLKVNCFIAGLQGAADPAAAAQAAQGQAGEPSLEQVLTTMRDKLRSLASQQRLGGGDGAASRSPGVPPADGQQQPGDAADALRRVELIEQRVAEVARGMEAGMEQVLARVSGEDEALIQQRAAAALEARLGPALQEHMEALDARVQQLVHHQITAASVAAAVQTDLEGKVLETLRQSALPQLDKQACHTRTHTLEWWHQSPPHVNRS</sequence>
<accession>A0ABQ8UQ15</accession>
<evidence type="ECO:0000256" key="2">
    <source>
        <dbReference type="ARBA" id="ARBA00022614"/>
    </source>
</evidence>
<dbReference type="InterPro" id="IPR027038">
    <property type="entry name" value="RanGap"/>
</dbReference>